<sequence length="171" mass="19701">LLPHPSHYHCFFDEQVWTARNVFVPPEQQQQHSSIIEEGFWHKMSNVITVGGEHGTMAFVDLWNGILLYEVFCGDPKLRYMPMPQQLYPSRTSNSCPWVTRDIAIVKDRIKLVQVLMKTGSHKALHDTYTSVGWVAATWSRLANFPQEDSWSQAFKLEASDIKGDNNPLHF</sequence>
<comment type="caution">
    <text evidence="2">The sequence shown here is derived from an EMBL/GenBank/DDBJ whole genome shotgun (WGS) entry which is preliminary data.</text>
</comment>
<organism evidence="2 3">
    <name type="scientific">Dichanthelium oligosanthes</name>
    <dbReference type="NCBI Taxonomy" id="888268"/>
    <lineage>
        <taxon>Eukaryota</taxon>
        <taxon>Viridiplantae</taxon>
        <taxon>Streptophyta</taxon>
        <taxon>Embryophyta</taxon>
        <taxon>Tracheophyta</taxon>
        <taxon>Spermatophyta</taxon>
        <taxon>Magnoliopsida</taxon>
        <taxon>Liliopsida</taxon>
        <taxon>Poales</taxon>
        <taxon>Poaceae</taxon>
        <taxon>PACMAD clade</taxon>
        <taxon>Panicoideae</taxon>
        <taxon>Panicodae</taxon>
        <taxon>Paniceae</taxon>
        <taxon>Dichantheliinae</taxon>
        <taxon>Dichanthelium</taxon>
    </lineage>
</organism>
<name>A0A1E5WND8_9POAL</name>
<dbReference type="InterPro" id="IPR011676">
    <property type="entry name" value="DUF1618"/>
</dbReference>
<dbReference type="Pfam" id="PF07762">
    <property type="entry name" value="DUF1618"/>
    <property type="match status" value="1"/>
</dbReference>
<dbReference type="EMBL" id="LWDX02000169">
    <property type="protein sequence ID" value="OEL38915.1"/>
    <property type="molecule type" value="Genomic_DNA"/>
</dbReference>
<keyword evidence="3" id="KW-1185">Reference proteome</keyword>
<reference evidence="2 3" key="1">
    <citation type="submission" date="2016-09" db="EMBL/GenBank/DDBJ databases">
        <title>The draft genome of Dichanthelium oligosanthes: A C3 panicoid grass species.</title>
        <authorList>
            <person name="Studer A.J."/>
            <person name="Schnable J.C."/>
            <person name="Brutnell T.P."/>
        </authorList>
    </citation>
    <scope>NUCLEOTIDE SEQUENCE [LARGE SCALE GENOMIC DNA]</scope>
    <source>
        <strain evidence="3">cv. Kellogg 1175</strain>
        <tissue evidence="2">Leaf</tissue>
    </source>
</reference>
<evidence type="ECO:0000313" key="3">
    <source>
        <dbReference type="Proteomes" id="UP000095767"/>
    </source>
</evidence>
<dbReference type="OrthoDB" id="689523at2759"/>
<dbReference type="PANTHER" id="PTHR33074">
    <property type="entry name" value="EXPRESSED PROTEIN-RELATED"/>
    <property type="match status" value="1"/>
</dbReference>
<evidence type="ECO:0000259" key="1">
    <source>
        <dbReference type="Pfam" id="PF07762"/>
    </source>
</evidence>
<gene>
    <name evidence="2" type="ORF">BAE44_0000066</name>
</gene>
<protein>
    <recommendedName>
        <fullName evidence="1">DUF1618 domain-containing protein</fullName>
    </recommendedName>
</protein>
<feature type="non-terminal residue" evidence="2">
    <location>
        <position position="1"/>
    </location>
</feature>
<feature type="domain" description="DUF1618" evidence="1">
    <location>
        <begin position="60"/>
        <end position="165"/>
    </location>
</feature>
<dbReference type="AlphaFoldDB" id="A0A1E5WND8"/>
<dbReference type="Proteomes" id="UP000095767">
    <property type="component" value="Unassembled WGS sequence"/>
</dbReference>
<proteinExistence type="predicted"/>
<evidence type="ECO:0000313" key="2">
    <source>
        <dbReference type="EMBL" id="OEL38915.1"/>
    </source>
</evidence>
<accession>A0A1E5WND8</accession>
<dbReference type="PANTHER" id="PTHR33074:SF139">
    <property type="entry name" value="OS09G0567000 PROTEIN"/>
    <property type="match status" value="1"/>
</dbReference>